<reference evidence="12" key="1">
    <citation type="journal article" date="2005" name="Environ. Microbiol.">
        <title>Genetic and functional properties of uncultivated thermophilic crenarchaeotes from a subsurface gold mine as revealed by analysis of genome fragments.</title>
        <authorList>
            <person name="Nunoura T."/>
            <person name="Hirayama H."/>
            <person name="Takami H."/>
            <person name="Oida H."/>
            <person name="Nishi S."/>
            <person name="Shimamura S."/>
            <person name="Suzuki Y."/>
            <person name="Inagaki F."/>
            <person name="Takai K."/>
            <person name="Nealson K.H."/>
            <person name="Horikoshi K."/>
        </authorList>
    </citation>
    <scope>NUCLEOTIDE SEQUENCE</scope>
</reference>
<dbReference type="InterPro" id="IPR033656">
    <property type="entry name" value="HisRS_anticodon"/>
</dbReference>
<evidence type="ECO:0000256" key="3">
    <source>
        <dbReference type="ARBA" id="ARBA00022598"/>
    </source>
</evidence>
<keyword evidence="6 9" id="KW-0648">Protein biosynthesis</keyword>
<proteinExistence type="inferred from homology"/>
<dbReference type="EC" id="6.1.1.21" evidence="9"/>
<dbReference type="PANTHER" id="PTHR43707">
    <property type="entry name" value="HISTIDYL-TRNA SYNTHETASE"/>
    <property type="match status" value="1"/>
</dbReference>
<dbReference type="InterPro" id="IPR015807">
    <property type="entry name" value="His-tRNA-ligase"/>
</dbReference>
<keyword evidence="5 9" id="KW-0067">ATP-binding</keyword>
<dbReference type="InterPro" id="IPR006195">
    <property type="entry name" value="aa-tRNA-synth_II"/>
</dbReference>
<dbReference type="InterPro" id="IPR004154">
    <property type="entry name" value="Anticodon-bd"/>
</dbReference>
<gene>
    <name evidence="9" type="primary">hisS</name>
    <name evidence="12" type="ORF">HGMM_F53H06C31</name>
</gene>
<dbReference type="InterPro" id="IPR004516">
    <property type="entry name" value="HisRS/HisZ"/>
</dbReference>
<dbReference type="AlphaFoldDB" id="H5SPE7"/>
<feature type="binding site" evidence="10">
    <location>
        <position position="249"/>
    </location>
    <ligand>
        <name>L-histidine</name>
        <dbReference type="ChEBI" id="CHEBI:57595"/>
    </ligand>
</feature>
<feature type="binding site" evidence="10">
    <location>
        <begin position="253"/>
        <end position="254"/>
    </location>
    <ligand>
        <name>L-histidine</name>
        <dbReference type="ChEBI" id="CHEBI:57595"/>
    </ligand>
</feature>
<dbReference type="CDD" id="cd00773">
    <property type="entry name" value="HisRS-like_core"/>
    <property type="match status" value="1"/>
</dbReference>
<dbReference type="InterPro" id="IPR045864">
    <property type="entry name" value="aa-tRNA-synth_II/BPL/LPL"/>
</dbReference>
<feature type="binding site" evidence="10">
    <location>
        <begin position="73"/>
        <end position="75"/>
    </location>
    <ligand>
        <name>L-histidine</name>
        <dbReference type="ChEBI" id="CHEBI:57595"/>
    </ligand>
</feature>
<evidence type="ECO:0000256" key="10">
    <source>
        <dbReference type="PIRSR" id="PIRSR001549-1"/>
    </source>
</evidence>
<comment type="similarity">
    <text evidence="1 9">Belongs to the class-II aminoacyl-tRNA synthetase family.</text>
</comment>
<evidence type="ECO:0000256" key="8">
    <source>
        <dbReference type="ARBA" id="ARBA00047639"/>
    </source>
</evidence>
<dbReference type="GO" id="GO:0006427">
    <property type="term" value="P:histidyl-tRNA aminoacylation"/>
    <property type="evidence" value="ECO:0007669"/>
    <property type="project" value="UniProtKB-UniRule"/>
</dbReference>
<reference evidence="12" key="2">
    <citation type="journal article" date="2012" name="PLoS ONE">
        <title>A Deeply Branching Thermophilic Bacterium with an Ancient Acetyl-CoA Pathway Dominates a Subsurface Ecosystem.</title>
        <authorList>
            <person name="Takami H."/>
            <person name="Noguchi H."/>
            <person name="Takaki Y."/>
            <person name="Uchiyama I."/>
            <person name="Toyoda A."/>
            <person name="Nishi S."/>
            <person name="Chee G.-J."/>
            <person name="Arai W."/>
            <person name="Nunoura T."/>
            <person name="Itoh T."/>
            <person name="Hattori M."/>
            <person name="Takai K."/>
        </authorList>
    </citation>
    <scope>NUCLEOTIDE SEQUENCE</scope>
</reference>
<dbReference type="Pfam" id="PF13393">
    <property type="entry name" value="tRNA-synt_His"/>
    <property type="match status" value="2"/>
</dbReference>
<comment type="catalytic activity">
    <reaction evidence="8 9">
        <text>tRNA(His) + L-histidine + ATP = L-histidyl-tRNA(His) + AMP + diphosphate + H(+)</text>
        <dbReference type="Rhea" id="RHEA:17313"/>
        <dbReference type="Rhea" id="RHEA-COMP:9665"/>
        <dbReference type="Rhea" id="RHEA-COMP:9689"/>
        <dbReference type="ChEBI" id="CHEBI:15378"/>
        <dbReference type="ChEBI" id="CHEBI:30616"/>
        <dbReference type="ChEBI" id="CHEBI:33019"/>
        <dbReference type="ChEBI" id="CHEBI:57595"/>
        <dbReference type="ChEBI" id="CHEBI:78442"/>
        <dbReference type="ChEBI" id="CHEBI:78527"/>
        <dbReference type="ChEBI" id="CHEBI:456215"/>
        <dbReference type="EC" id="6.1.1.21"/>
    </reaction>
</comment>
<dbReference type="Gene3D" id="3.40.50.800">
    <property type="entry name" value="Anticodon-binding domain"/>
    <property type="match status" value="1"/>
</dbReference>
<organism evidence="12">
    <name type="scientific">uncultured Chloroflexota bacterium</name>
    <dbReference type="NCBI Taxonomy" id="166587"/>
    <lineage>
        <taxon>Bacteria</taxon>
        <taxon>Bacillati</taxon>
        <taxon>Chloroflexota</taxon>
        <taxon>environmental samples</taxon>
    </lineage>
</organism>
<dbReference type="PIRSF" id="PIRSF001549">
    <property type="entry name" value="His-tRNA_synth"/>
    <property type="match status" value="1"/>
</dbReference>
<dbReference type="HAMAP" id="MF_00127">
    <property type="entry name" value="His_tRNA_synth"/>
    <property type="match status" value="1"/>
</dbReference>
<evidence type="ECO:0000256" key="9">
    <source>
        <dbReference type="HAMAP-Rule" id="MF_00127"/>
    </source>
</evidence>
<dbReference type="PROSITE" id="PS50862">
    <property type="entry name" value="AA_TRNA_LIGASE_II"/>
    <property type="match status" value="1"/>
</dbReference>
<evidence type="ECO:0000256" key="4">
    <source>
        <dbReference type="ARBA" id="ARBA00022741"/>
    </source>
</evidence>
<evidence type="ECO:0000256" key="6">
    <source>
        <dbReference type="ARBA" id="ARBA00022917"/>
    </source>
</evidence>
<dbReference type="PANTHER" id="PTHR43707:SF1">
    <property type="entry name" value="HISTIDINE--TRNA LIGASE, MITOCHONDRIAL-RELATED"/>
    <property type="match status" value="1"/>
</dbReference>
<keyword evidence="4 9" id="KW-0547">Nucleotide-binding</keyword>
<dbReference type="Gene3D" id="3.30.930.10">
    <property type="entry name" value="Bira Bifunctional Protein, Domain 2"/>
    <property type="match status" value="1"/>
</dbReference>
<accession>H5SPE7</accession>
<dbReference type="EMBL" id="AP011791">
    <property type="protein sequence ID" value="BAL58033.1"/>
    <property type="molecule type" value="Genomic_DNA"/>
</dbReference>
<evidence type="ECO:0000256" key="1">
    <source>
        <dbReference type="ARBA" id="ARBA00008226"/>
    </source>
</evidence>
<evidence type="ECO:0000313" key="12">
    <source>
        <dbReference type="EMBL" id="BAL58033.1"/>
    </source>
</evidence>
<feature type="domain" description="Aminoacyl-transfer RNA synthetases class-II family profile" evidence="11">
    <location>
        <begin position="13"/>
        <end position="314"/>
    </location>
</feature>
<feature type="binding site" evidence="10">
    <location>
        <position position="104"/>
    </location>
    <ligand>
        <name>L-histidine</name>
        <dbReference type="ChEBI" id="CHEBI:57595"/>
    </ligand>
</feature>
<comment type="subunit">
    <text evidence="9">Homodimer.</text>
</comment>
<dbReference type="NCBIfam" id="TIGR00442">
    <property type="entry name" value="hisS"/>
    <property type="match status" value="1"/>
</dbReference>
<evidence type="ECO:0000256" key="2">
    <source>
        <dbReference type="ARBA" id="ARBA00022490"/>
    </source>
</evidence>
<sequence>MRDVLFEDQRYWRYILNQIQETVDLFGYRRLDTPLLEQAGLFIRGVGQGTDIVEKEMYIFEDRDGELLALRPEFTATIMRAYIENGLHTQPTPLRVWTVGPLFRHEKPQAGRYRQHTQFDIEVIGEQDPAIDVEVISVAWHLLSRLGFSGLRLYLNSTGCPVCKPAYVQTLVDYFKPFFNQLPADDRMRLQKNPLRILDSKEEATQPLLENAPRITDYLCDECAHHFARLKTYLEAVDRPYQVDYRIVRGLDYYTKTVFEIKADGLGSQDTICGGGRYDGLIEELGGPPTPGIGFGFGLERCVMAMRHLGVELPPEPFPKVTVSYWGEPAKLMALRLVEKLHNQNIGAVLTPGDRSLKAQLKSANRLQATFAIILGEEELKSAQATVRDMQQSLQFPVRLEELVDWLKERL</sequence>
<protein>
    <recommendedName>
        <fullName evidence="9">Histidine--tRNA ligase</fullName>
        <ecNumber evidence="9">6.1.1.21</ecNumber>
    </recommendedName>
    <alternativeName>
        <fullName evidence="9">Histidyl-tRNA synthetase</fullName>
        <shortName evidence="9">HisRS</shortName>
    </alternativeName>
</protein>
<feature type="binding site" evidence="10">
    <location>
        <position position="122"/>
    </location>
    <ligand>
        <name>L-histidine</name>
        <dbReference type="ChEBI" id="CHEBI:57595"/>
    </ligand>
</feature>
<dbReference type="GO" id="GO:0005737">
    <property type="term" value="C:cytoplasm"/>
    <property type="evidence" value="ECO:0007669"/>
    <property type="project" value="UniProtKB-SubCell"/>
</dbReference>
<keyword evidence="2 9" id="KW-0963">Cytoplasm</keyword>
<dbReference type="GO" id="GO:0005524">
    <property type="term" value="F:ATP binding"/>
    <property type="evidence" value="ECO:0007669"/>
    <property type="project" value="UniProtKB-UniRule"/>
</dbReference>
<keyword evidence="3 9" id="KW-0436">Ligase</keyword>
<evidence type="ECO:0000256" key="5">
    <source>
        <dbReference type="ARBA" id="ARBA00022840"/>
    </source>
</evidence>
<name>H5SPE7_9CHLR</name>
<dbReference type="Pfam" id="PF03129">
    <property type="entry name" value="HGTP_anticodon"/>
    <property type="match status" value="1"/>
</dbReference>
<dbReference type="GO" id="GO:0004821">
    <property type="term" value="F:histidine-tRNA ligase activity"/>
    <property type="evidence" value="ECO:0007669"/>
    <property type="project" value="UniProtKB-UniRule"/>
</dbReference>
<comment type="subcellular location">
    <subcellularLocation>
        <location evidence="9">Cytoplasm</location>
    </subcellularLocation>
</comment>
<keyword evidence="7 9" id="KW-0030">Aminoacyl-tRNA synthetase</keyword>
<evidence type="ECO:0000259" key="11">
    <source>
        <dbReference type="PROSITE" id="PS50862"/>
    </source>
</evidence>
<evidence type="ECO:0000256" key="7">
    <source>
        <dbReference type="ARBA" id="ARBA00023146"/>
    </source>
</evidence>
<dbReference type="CDD" id="cd00859">
    <property type="entry name" value="HisRS_anticodon"/>
    <property type="match status" value="1"/>
</dbReference>
<feature type="binding site" evidence="10">
    <location>
        <position position="118"/>
    </location>
    <ligand>
        <name>L-histidine</name>
        <dbReference type="ChEBI" id="CHEBI:57595"/>
    </ligand>
</feature>
<dbReference type="SUPFAM" id="SSF52954">
    <property type="entry name" value="Class II aaRS ABD-related"/>
    <property type="match status" value="1"/>
</dbReference>
<dbReference type="SUPFAM" id="SSF55681">
    <property type="entry name" value="Class II aaRS and biotin synthetases"/>
    <property type="match status" value="1"/>
</dbReference>
<dbReference type="InterPro" id="IPR036621">
    <property type="entry name" value="Anticodon-bd_dom_sf"/>
</dbReference>
<dbReference type="InterPro" id="IPR041715">
    <property type="entry name" value="HisRS-like_core"/>
</dbReference>